<dbReference type="Proteomes" id="UP000002384">
    <property type="component" value="Plasmid pP742401"/>
</dbReference>
<evidence type="ECO:0000313" key="1">
    <source>
        <dbReference type="EMBL" id="ACK73926.1"/>
    </source>
</evidence>
<dbReference type="AlphaFoldDB" id="B7KMA4"/>
<sequence>MLPSKNVLTFLRSAIIAKESNKQCFTIRTRAGDEYNIRIKDQTEFRCLTNLDGINNDRFGYEEPKDAQIKLQKLIEIYIHENALVAVQAIYQVQNDKSLFDASCVHLLTSRDSTFLFEQSHWWLNQISILADEWLDDLFGDRRNYTEADFSELYKTNLNIIGLPTDNNIQEMATLSRLIFGLSSAYLLIPILYEVALNNAEVM</sequence>
<dbReference type="HOGENOM" id="CLU_1347044_0_0_3"/>
<name>B7KMA4_GLOC7</name>
<dbReference type="KEGG" id="cyc:PCC7424_5878"/>
<keyword evidence="1" id="KW-0614">Plasmid</keyword>
<protein>
    <submittedName>
        <fullName evidence="1">N-acyl-D-glucosamine 2-epimerase</fullName>
    </submittedName>
</protein>
<organism evidence="1 2">
    <name type="scientific">Gloeothece citriformis (strain PCC 7424)</name>
    <name type="common">Cyanothece sp. (strain PCC 7424)</name>
    <dbReference type="NCBI Taxonomy" id="65393"/>
    <lineage>
        <taxon>Bacteria</taxon>
        <taxon>Bacillati</taxon>
        <taxon>Cyanobacteriota</taxon>
        <taxon>Cyanophyceae</taxon>
        <taxon>Oscillatoriophycideae</taxon>
        <taxon>Chroococcales</taxon>
        <taxon>Aphanothecaceae</taxon>
        <taxon>Gloeothece</taxon>
        <taxon>Gloeothece citriformis</taxon>
    </lineage>
</organism>
<accession>B7KMA4</accession>
<dbReference type="OrthoDB" id="5141876at2"/>
<geneLocation type="plasmid" evidence="1 2">
    <name>pP742401</name>
</geneLocation>
<dbReference type="RefSeq" id="WP_012599821.1">
    <property type="nucleotide sequence ID" value="NC_011738.1"/>
</dbReference>
<dbReference type="EMBL" id="CP001292">
    <property type="protein sequence ID" value="ACK73926.1"/>
    <property type="molecule type" value="Genomic_DNA"/>
</dbReference>
<dbReference type="eggNOG" id="COG2942">
    <property type="taxonomic scope" value="Bacteria"/>
</dbReference>
<keyword evidence="2" id="KW-1185">Reference proteome</keyword>
<gene>
    <name evidence="1" type="ordered locus">PCC7424_5878</name>
</gene>
<evidence type="ECO:0000313" key="2">
    <source>
        <dbReference type="Proteomes" id="UP000002384"/>
    </source>
</evidence>
<reference evidence="2" key="1">
    <citation type="journal article" date="2011" name="MBio">
        <title>Novel metabolic attributes of the genus Cyanothece, comprising a group of unicellular nitrogen-fixing Cyanobacteria.</title>
        <authorList>
            <person name="Bandyopadhyay A."/>
            <person name="Elvitigala T."/>
            <person name="Welsh E."/>
            <person name="Stockel J."/>
            <person name="Liberton M."/>
            <person name="Min H."/>
            <person name="Sherman L.A."/>
            <person name="Pakrasi H.B."/>
        </authorList>
    </citation>
    <scope>NUCLEOTIDE SEQUENCE [LARGE SCALE GENOMIC DNA]</scope>
    <source>
        <strain evidence="2">PCC 7424</strain>
        <plasmid evidence="2">pP742401</plasmid>
    </source>
</reference>
<proteinExistence type="predicted"/>